<evidence type="ECO:0000313" key="2">
    <source>
        <dbReference type="Proteomes" id="UP000007305"/>
    </source>
</evidence>
<accession>A0A804N2N4</accession>
<sequence>MVLEMAHAVVFIRWTSDKIEVAEEILAVGDGVMELGKVNLLPLGIRYQLQKDTWLKGLGIALLLRHRKRKNRMSNFRMQKMDHKALI</sequence>
<reference evidence="2" key="1">
    <citation type="submission" date="2015-12" db="EMBL/GenBank/DDBJ databases">
        <title>Update maize B73 reference genome by single molecule sequencing technologies.</title>
        <authorList>
            <consortium name="Maize Genome Sequencing Project"/>
            <person name="Ware D."/>
        </authorList>
    </citation>
    <scope>NUCLEOTIDE SEQUENCE [LARGE SCALE GENOMIC DNA]</scope>
    <source>
        <strain evidence="2">cv. B73</strain>
    </source>
</reference>
<reference evidence="1" key="2">
    <citation type="submission" date="2019-07" db="EMBL/GenBank/DDBJ databases">
        <authorList>
            <person name="Seetharam A."/>
            <person name="Woodhouse M."/>
            <person name="Cannon E."/>
        </authorList>
    </citation>
    <scope>NUCLEOTIDE SEQUENCE [LARGE SCALE GENOMIC DNA]</scope>
    <source>
        <strain evidence="1">cv. B73</strain>
    </source>
</reference>
<evidence type="ECO:0000313" key="1">
    <source>
        <dbReference type="EnsemblPlants" id="Zm00001eb130120_P001"/>
    </source>
</evidence>
<dbReference type="InParanoid" id="A0A804N2N4"/>
<dbReference type="Gramene" id="Zm00001eb130120_T001">
    <property type="protein sequence ID" value="Zm00001eb130120_P001"/>
    <property type="gene ID" value="Zm00001eb130120"/>
</dbReference>
<keyword evidence="2" id="KW-1185">Reference proteome</keyword>
<protein>
    <submittedName>
        <fullName evidence="1">Uncharacterized protein</fullName>
    </submittedName>
</protein>
<name>A0A804N2N4_MAIZE</name>
<proteinExistence type="predicted"/>
<dbReference type="AlphaFoldDB" id="A0A804N2N4"/>
<organism evidence="1 2">
    <name type="scientific">Zea mays</name>
    <name type="common">Maize</name>
    <dbReference type="NCBI Taxonomy" id="4577"/>
    <lineage>
        <taxon>Eukaryota</taxon>
        <taxon>Viridiplantae</taxon>
        <taxon>Streptophyta</taxon>
        <taxon>Embryophyta</taxon>
        <taxon>Tracheophyta</taxon>
        <taxon>Spermatophyta</taxon>
        <taxon>Magnoliopsida</taxon>
        <taxon>Liliopsida</taxon>
        <taxon>Poales</taxon>
        <taxon>Poaceae</taxon>
        <taxon>PACMAD clade</taxon>
        <taxon>Panicoideae</taxon>
        <taxon>Andropogonodae</taxon>
        <taxon>Andropogoneae</taxon>
        <taxon>Tripsacinae</taxon>
        <taxon>Zea</taxon>
    </lineage>
</organism>
<dbReference type="EnsemblPlants" id="Zm00001eb130120_T001">
    <property type="protein sequence ID" value="Zm00001eb130120_P001"/>
    <property type="gene ID" value="Zm00001eb130120"/>
</dbReference>
<dbReference type="Proteomes" id="UP000007305">
    <property type="component" value="Chromosome 3"/>
</dbReference>
<reference evidence="1" key="3">
    <citation type="submission" date="2021-05" db="UniProtKB">
        <authorList>
            <consortium name="EnsemblPlants"/>
        </authorList>
    </citation>
    <scope>IDENTIFICATION</scope>
    <source>
        <strain evidence="1">cv. B73</strain>
    </source>
</reference>